<protein>
    <submittedName>
        <fullName evidence="2">Uncharacterized protein</fullName>
    </submittedName>
</protein>
<reference evidence="2 3" key="1">
    <citation type="submission" date="2017-09" db="EMBL/GenBank/DDBJ databases">
        <title>Depth-based differentiation of microbial function through sediment-hosted aquifers and enrichment of novel symbionts in the deep terrestrial subsurface.</title>
        <authorList>
            <person name="Probst A.J."/>
            <person name="Ladd B."/>
            <person name="Jarett J.K."/>
            <person name="Geller-Mcgrath D.E."/>
            <person name="Sieber C.M."/>
            <person name="Emerson J.B."/>
            <person name="Anantharaman K."/>
            <person name="Thomas B.C."/>
            <person name="Malmstrom R."/>
            <person name="Stieglmeier M."/>
            <person name="Klingl A."/>
            <person name="Woyke T."/>
            <person name="Ryan C.M."/>
            <person name="Banfield J.F."/>
        </authorList>
    </citation>
    <scope>NUCLEOTIDE SEQUENCE [LARGE SCALE GENOMIC DNA]</scope>
    <source>
        <strain evidence="2">CG15_BIG_FIL_POST_REV_8_21_14_020_45_12</strain>
    </source>
</reference>
<gene>
    <name evidence="2" type="ORF">COW24_00455</name>
</gene>
<evidence type="ECO:0000313" key="3">
    <source>
        <dbReference type="Proteomes" id="UP000230292"/>
    </source>
</evidence>
<dbReference type="EMBL" id="PFGC01000007">
    <property type="protein sequence ID" value="PIW37393.1"/>
    <property type="molecule type" value="Genomic_DNA"/>
</dbReference>
<name>A0A2M7H595_9BACT</name>
<evidence type="ECO:0000256" key="1">
    <source>
        <dbReference type="SAM" id="MobiDB-lite"/>
    </source>
</evidence>
<dbReference type="AlphaFoldDB" id="A0A2M7H595"/>
<dbReference type="Proteomes" id="UP000230292">
    <property type="component" value="Unassembled WGS sequence"/>
</dbReference>
<comment type="caution">
    <text evidence="2">The sequence shown here is derived from an EMBL/GenBank/DDBJ whole genome shotgun (WGS) entry which is preliminary data.</text>
</comment>
<feature type="compositionally biased region" description="Polar residues" evidence="1">
    <location>
        <begin position="356"/>
        <end position="365"/>
    </location>
</feature>
<feature type="compositionally biased region" description="Basic and acidic residues" evidence="1">
    <location>
        <begin position="340"/>
        <end position="354"/>
    </location>
</feature>
<organism evidence="2 3">
    <name type="scientific">Candidatus Kerfeldbacteria bacterium CG15_BIG_FIL_POST_REV_8_21_14_020_45_12</name>
    <dbReference type="NCBI Taxonomy" id="2014247"/>
    <lineage>
        <taxon>Bacteria</taxon>
        <taxon>Candidatus Kerfeldiibacteriota</taxon>
    </lineage>
</organism>
<evidence type="ECO:0000313" key="2">
    <source>
        <dbReference type="EMBL" id="PIW37393.1"/>
    </source>
</evidence>
<proteinExistence type="predicted"/>
<accession>A0A2M7H595</accession>
<feature type="region of interest" description="Disordered" evidence="1">
    <location>
        <begin position="340"/>
        <end position="365"/>
    </location>
</feature>
<sequence length="365" mass="40672">MSQSIQQILLPSSATADHLIAAFLLKEYGAKQYPGIEQAEVVFTISSDPNTVLDLGNFIEPDHEFEGVTDAVAHKLTLSRLPELQMLLKWTSQYLKRKQQPSPFDLGGLVPIVAQAGEGQLELIFGVLRLQLEQQRRLYYGLPEEWVKLTKNDGPSDLYDLTVGDKNVVVAVAQSAELGIADYLFQNKKTSADVVIQQFSNGRIDIHTNPASPIDLAEVAKVIRLEEARVHGRDYTMTLRIFFAHEGFAEDSPEWWYDKSQQKFLNNSGPAAKAPQSGLSVQDVLSAVYVGLSSDVWAKDCPPAGCIGNSCYFYDYGLARCRAREIAVVGDTFEEKFKEKLKGGGKNRGRDRSQNRRQQTQNKQG</sequence>